<feature type="transmembrane region" description="Helical" evidence="2">
    <location>
        <begin position="84"/>
        <end position="105"/>
    </location>
</feature>
<feature type="transmembrane region" description="Helical" evidence="2">
    <location>
        <begin position="206"/>
        <end position="226"/>
    </location>
</feature>
<keyword evidence="5" id="KW-1185">Reference proteome</keyword>
<feature type="transmembrane region" description="Helical" evidence="2">
    <location>
        <begin position="232"/>
        <end position="252"/>
    </location>
</feature>
<protein>
    <recommendedName>
        <fullName evidence="3">DUF6533 domain-containing protein</fullName>
    </recommendedName>
</protein>
<dbReference type="InterPro" id="IPR045340">
    <property type="entry name" value="DUF6533"/>
</dbReference>
<accession>A0A4S8MIS4</accession>
<feature type="transmembrane region" description="Helical" evidence="2">
    <location>
        <begin position="50"/>
        <end position="72"/>
    </location>
</feature>
<dbReference type="Pfam" id="PF20151">
    <property type="entry name" value="DUF6533"/>
    <property type="match status" value="1"/>
</dbReference>
<dbReference type="AlphaFoldDB" id="A0A4S8MIS4"/>
<evidence type="ECO:0000256" key="2">
    <source>
        <dbReference type="SAM" id="Phobius"/>
    </source>
</evidence>
<name>A0A4S8MIS4_DENBC</name>
<dbReference type="OrthoDB" id="3251775at2759"/>
<proteinExistence type="predicted"/>
<dbReference type="EMBL" id="ML179075">
    <property type="protein sequence ID" value="THV02647.1"/>
    <property type="molecule type" value="Genomic_DNA"/>
</dbReference>
<feature type="region of interest" description="Disordered" evidence="1">
    <location>
        <begin position="278"/>
        <end position="299"/>
    </location>
</feature>
<evidence type="ECO:0000313" key="4">
    <source>
        <dbReference type="EMBL" id="THV02647.1"/>
    </source>
</evidence>
<evidence type="ECO:0000256" key="1">
    <source>
        <dbReference type="SAM" id="MobiDB-lite"/>
    </source>
</evidence>
<dbReference type="Proteomes" id="UP000297245">
    <property type="component" value="Unassembled WGS sequence"/>
</dbReference>
<keyword evidence="2" id="KW-1133">Transmembrane helix</keyword>
<feature type="domain" description="DUF6533" evidence="3">
    <location>
        <begin position="16"/>
        <end position="60"/>
    </location>
</feature>
<evidence type="ECO:0000259" key="3">
    <source>
        <dbReference type="Pfam" id="PF20151"/>
    </source>
</evidence>
<keyword evidence="2" id="KW-0472">Membrane</keyword>
<reference evidence="4 5" key="1">
    <citation type="journal article" date="2019" name="Nat. Ecol. Evol.">
        <title>Megaphylogeny resolves global patterns of mushroom evolution.</title>
        <authorList>
            <person name="Varga T."/>
            <person name="Krizsan K."/>
            <person name="Foldi C."/>
            <person name="Dima B."/>
            <person name="Sanchez-Garcia M."/>
            <person name="Sanchez-Ramirez S."/>
            <person name="Szollosi G.J."/>
            <person name="Szarkandi J.G."/>
            <person name="Papp V."/>
            <person name="Albert L."/>
            <person name="Andreopoulos W."/>
            <person name="Angelini C."/>
            <person name="Antonin V."/>
            <person name="Barry K.W."/>
            <person name="Bougher N.L."/>
            <person name="Buchanan P."/>
            <person name="Buyck B."/>
            <person name="Bense V."/>
            <person name="Catcheside P."/>
            <person name="Chovatia M."/>
            <person name="Cooper J."/>
            <person name="Damon W."/>
            <person name="Desjardin D."/>
            <person name="Finy P."/>
            <person name="Geml J."/>
            <person name="Haridas S."/>
            <person name="Hughes K."/>
            <person name="Justo A."/>
            <person name="Karasinski D."/>
            <person name="Kautmanova I."/>
            <person name="Kiss B."/>
            <person name="Kocsube S."/>
            <person name="Kotiranta H."/>
            <person name="LaButti K.M."/>
            <person name="Lechner B.E."/>
            <person name="Liimatainen K."/>
            <person name="Lipzen A."/>
            <person name="Lukacs Z."/>
            <person name="Mihaltcheva S."/>
            <person name="Morgado L.N."/>
            <person name="Niskanen T."/>
            <person name="Noordeloos M.E."/>
            <person name="Ohm R.A."/>
            <person name="Ortiz-Santana B."/>
            <person name="Ovrebo C."/>
            <person name="Racz N."/>
            <person name="Riley R."/>
            <person name="Savchenko A."/>
            <person name="Shiryaev A."/>
            <person name="Soop K."/>
            <person name="Spirin V."/>
            <person name="Szebenyi C."/>
            <person name="Tomsovsky M."/>
            <person name="Tulloss R.E."/>
            <person name="Uehling J."/>
            <person name="Grigoriev I.V."/>
            <person name="Vagvolgyi C."/>
            <person name="Papp T."/>
            <person name="Martin F.M."/>
            <person name="Miettinen O."/>
            <person name="Hibbett D.S."/>
            <person name="Nagy L.G."/>
        </authorList>
    </citation>
    <scope>NUCLEOTIDE SEQUENCE [LARGE SCALE GENOMIC DNA]</scope>
    <source>
        <strain evidence="4 5">CBS 962.96</strain>
    </source>
</reference>
<feature type="compositionally biased region" description="Low complexity" evidence="1">
    <location>
        <begin position="278"/>
        <end position="290"/>
    </location>
</feature>
<organism evidence="4 5">
    <name type="scientific">Dendrothele bispora (strain CBS 962.96)</name>
    <dbReference type="NCBI Taxonomy" id="1314807"/>
    <lineage>
        <taxon>Eukaryota</taxon>
        <taxon>Fungi</taxon>
        <taxon>Dikarya</taxon>
        <taxon>Basidiomycota</taxon>
        <taxon>Agaricomycotina</taxon>
        <taxon>Agaricomycetes</taxon>
        <taxon>Agaricomycetidae</taxon>
        <taxon>Agaricales</taxon>
        <taxon>Agaricales incertae sedis</taxon>
        <taxon>Dendrothele</taxon>
    </lineage>
</organism>
<feature type="transmembrane region" description="Helical" evidence="2">
    <location>
        <begin position="164"/>
        <end position="185"/>
    </location>
</feature>
<gene>
    <name evidence="4" type="ORF">K435DRAFT_852673</name>
</gene>
<feature type="transmembrane region" description="Helical" evidence="2">
    <location>
        <begin position="117"/>
        <end position="144"/>
    </location>
</feature>
<keyword evidence="2" id="KW-0812">Transmembrane</keyword>
<evidence type="ECO:0000313" key="5">
    <source>
        <dbReference type="Proteomes" id="UP000297245"/>
    </source>
</evidence>
<sequence>MATIEEVVTHLNASRYVTMAGLTMLLYDHCLTFADEVEYIWKAGWKIPKILFLFLRYVVPTSLMISTFQMSGLTGIISDKYCQVWLGLSVSIGLICIYMANFLVLLHLWNICERKKLLVFGSLGVYVAAFTANVICLALAVSHLPYNTTYSTVFRICIMQDKKLLPMLWAPGLALDVVALPTVIYNALERPRDVRTEFRSQIFRDGVLFFAILFTLRLTNVLLAIYAPISLLYLGVYFIWASTTMTVTRMLLRLRRLQVENALRQYELEIQMQDELSYGSNSSENGSSRTSHQKQASFS</sequence>